<organism evidence="2 3">
    <name type="scientific">Microdochium bolleyi</name>
    <dbReference type="NCBI Taxonomy" id="196109"/>
    <lineage>
        <taxon>Eukaryota</taxon>
        <taxon>Fungi</taxon>
        <taxon>Dikarya</taxon>
        <taxon>Ascomycota</taxon>
        <taxon>Pezizomycotina</taxon>
        <taxon>Sordariomycetes</taxon>
        <taxon>Xylariomycetidae</taxon>
        <taxon>Xylariales</taxon>
        <taxon>Microdochiaceae</taxon>
        <taxon>Microdochium</taxon>
    </lineage>
</organism>
<name>A0A136JKC4_9PEZI</name>
<protein>
    <submittedName>
        <fullName evidence="2">Uncharacterized protein</fullName>
    </submittedName>
</protein>
<feature type="compositionally biased region" description="Low complexity" evidence="1">
    <location>
        <begin position="55"/>
        <end position="80"/>
    </location>
</feature>
<reference evidence="3" key="1">
    <citation type="submission" date="2016-02" db="EMBL/GenBank/DDBJ databases">
        <title>Draft genome sequence of Microdochium bolleyi, a fungal endophyte of beachgrass.</title>
        <authorList>
            <consortium name="DOE Joint Genome Institute"/>
            <person name="David A.S."/>
            <person name="May G."/>
            <person name="Haridas S."/>
            <person name="Lim J."/>
            <person name="Wang M."/>
            <person name="Labutti K."/>
            <person name="Lipzen A."/>
            <person name="Barry K."/>
            <person name="Grigoriev I.V."/>
        </authorList>
    </citation>
    <scope>NUCLEOTIDE SEQUENCE [LARGE SCALE GENOMIC DNA]</scope>
    <source>
        <strain evidence="3">J235TASD1</strain>
    </source>
</reference>
<dbReference type="OrthoDB" id="5089392at2759"/>
<feature type="compositionally biased region" description="Polar residues" evidence="1">
    <location>
        <begin position="20"/>
        <end position="33"/>
    </location>
</feature>
<dbReference type="AlphaFoldDB" id="A0A136JKC4"/>
<feature type="compositionally biased region" description="Low complexity" evidence="1">
    <location>
        <begin position="94"/>
        <end position="107"/>
    </location>
</feature>
<feature type="region of interest" description="Disordered" evidence="1">
    <location>
        <begin position="1"/>
        <end position="113"/>
    </location>
</feature>
<dbReference type="EMBL" id="KQ964245">
    <property type="protein sequence ID" value="KXJ97593.1"/>
    <property type="molecule type" value="Genomic_DNA"/>
</dbReference>
<sequence length="148" mass="16029">MASPNRTSSLPPLSVPANAANHTAHTRCNQPNKNKSHVRPSLSGWIRSSTRRSSEGSGQQDQQSRKTSSSSTASRSLTLSPVATPSLDSGGGLRSPTRHSTTSSPTTNVYTHCGRHTDQFLFGGRSMSDFWKSAFVEGENRTDRKNKN</sequence>
<keyword evidence="3" id="KW-1185">Reference proteome</keyword>
<dbReference type="InParanoid" id="A0A136JKC4"/>
<proteinExistence type="predicted"/>
<evidence type="ECO:0000256" key="1">
    <source>
        <dbReference type="SAM" id="MobiDB-lite"/>
    </source>
</evidence>
<feature type="compositionally biased region" description="Polar residues" evidence="1">
    <location>
        <begin position="1"/>
        <end position="11"/>
    </location>
</feature>
<dbReference type="Proteomes" id="UP000070501">
    <property type="component" value="Unassembled WGS sequence"/>
</dbReference>
<gene>
    <name evidence="2" type="ORF">Micbo1qcDRAFT_171247</name>
</gene>
<evidence type="ECO:0000313" key="2">
    <source>
        <dbReference type="EMBL" id="KXJ97593.1"/>
    </source>
</evidence>
<accession>A0A136JKC4</accession>
<evidence type="ECO:0000313" key="3">
    <source>
        <dbReference type="Proteomes" id="UP000070501"/>
    </source>
</evidence>